<feature type="repeat" description="WD" evidence="3">
    <location>
        <begin position="1001"/>
        <end position="1035"/>
    </location>
</feature>
<dbReference type="InterPro" id="IPR011047">
    <property type="entry name" value="Quinoprotein_ADH-like_sf"/>
</dbReference>
<reference evidence="7 8" key="1">
    <citation type="submission" date="2016-11" db="EMBL/GenBank/DDBJ databases">
        <authorList>
            <person name="Jaros S."/>
            <person name="Januszkiewicz K."/>
            <person name="Wedrychowicz H."/>
        </authorList>
    </citation>
    <scope>NUCLEOTIDE SEQUENCE [LARGE SCALE GENOMIC DNA]</scope>
    <source>
        <strain evidence="7 8">CGMCC 4.2025</strain>
    </source>
</reference>
<feature type="repeat" description="WD" evidence="3">
    <location>
        <begin position="871"/>
        <end position="903"/>
    </location>
</feature>
<feature type="compositionally biased region" description="Basic residues" evidence="4">
    <location>
        <begin position="1124"/>
        <end position="1134"/>
    </location>
</feature>
<feature type="repeat" description="WD" evidence="3">
    <location>
        <begin position="656"/>
        <end position="690"/>
    </location>
</feature>
<feature type="region of interest" description="Disordered" evidence="4">
    <location>
        <begin position="1056"/>
        <end position="1177"/>
    </location>
</feature>
<dbReference type="InterPro" id="IPR020472">
    <property type="entry name" value="WD40_PAC1"/>
</dbReference>
<feature type="repeat" description="WD" evidence="3">
    <location>
        <begin position="694"/>
        <end position="727"/>
    </location>
</feature>
<dbReference type="SUPFAM" id="SSF50998">
    <property type="entry name" value="Quinoprotein alcohol dehydrogenase-like"/>
    <property type="match status" value="1"/>
</dbReference>
<dbReference type="SUPFAM" id="SSF50978">
    <property type="entry name" value="WD40 repeat-like"/>
    <property type="match status" value="1"/>
</dbReference>
<dbReference type="PROSITE" id="PS00678">
    <property type="entry name" value="WD_REPEATS_1"/>
    <property type="match status" value="2"/>
</dbReference>
<dbReference type="Pfam" id="PF00400">
    <property type="entry name" value="WD40"/>
    <property type="match status" value="10"/>
</dbReference>
<keyword evidence="8" id="KW-1185">Reference proteome</keyword>
<evidence type="ECO:0000259" key="6">
    <source>
        <dbReference type="Pfam" id="PF20703"/>
    </source>
</evidence>
<feature type="repeat" description="WD" evidence="3">
    <location>
        <begin position="956"/>
        <end position="981"/>
    </location>
</feature>
<dbReference type="InterPro" id="IPR050349">
    <property type="entry name" value="WD_LIS1/nudF_dynein_reg"/>
</dbReference>
<dbReference type="PANTHER" id="PTHR44129">
    <property type="entry name" value="WD REPEAT-CONTAINING PROTEIN POP1"/>
    <property type="match status" value="1"/>
</dbReference>
<dbReference type="InterPro" id="IPR001680">
    <property type="entry name" value="WD40_rpt"/>
</dbReference>
<keyword evidence="5" id="KW-0812">Transmembrane</keyword>
<keyword evidence="5" id="KW-1133">Transmembrane helix</keyword>
<dbReference type="STRING" id="310782.SAMN05216499_13311"/>
<feature type="domain" description="Novel STAND NTPase 1" evidence="6">
    <location>
        <begin position="72"/>
        <end position="464"/>
    </location>
</feature>
<dbReference type="AlphaFoldDB" id="A0A1M7QE42"/>
<dbReference type="PROSITE" id="PS50082">
    <property type="entry name" value="WD_REPEATS_2"/>
    <property type="match status" value="9"/>
</dbReference>
<dbReference type="InterPro" id="IPR027417">
    <property type="entry name" value="P-loop_NTPase"/>
</dbReference>
<name>A0A1M7QE42_9ACTN</name>
<dbReference type="SMART" id="SM00320">
    <property type="entry name" value="WD40"/>
    <property type="match status" value="11"/>
</dbReference>
<feature type="compositionally biased region" description="Low complexity" evidence="4">
    <location>
        <begin position="1135"/>
        <end position="1147"/>
    </location>
</feature>
<dbReference type="InterPro" id="IPR019775">
    <property type="entry name" value="WD40_repeat_CS"/>
</dbReference>
<evidence type="ECO:0000256" key="4">
    <source>
        <dbReference type="SAM" id="MobiDB-lite"/>
    </source>
</evidence>
<evidence type="ECO:0000256" key="1">
    <source>
        <dbReference type="ARBA" id="ARBA00022574"/>
    </source>
</evidence>
<evidence type="ECO:0000313" key="8">
    <source>
        <dbReference type="Proteomes" id="UP000184111"/>
    </source>
</evidence>
<dbReference type="PRINTS" id="PR00320">
    <property type="entry name" value="GPROTEINBRPT"/>
</dbReference>
<dbReference type="PROSITE" id="PS50294">
    <property type="entry name" value="WD_REPEATS_REGION"/>
    <property type="match status" value="5"/>
</dbReference>
<feature type="repeat" description="WD" evidence="3">
    <location>
        <begin position="623"/>
        <end position="637"/>
    </location>
</feature>
<dbReference type="CDD" id="cd00200">
    <property type="entry name" value="WD40"/>
    <property type="match status" value="2"/>
</dbReference>
<gene>
    <name evidence="7" type="ORF">SAMN05216499_13311</name>
</gene>
<sequence>MRALARATQLPSSTIGDYSSGRSFPLPTDMEKLRVLLIELGVTREADIKAWTDAALRARGPVGHQRRTASLPYRGLASFGVEDARWFHGREEATAELLAAVSEDQDLDVPVIVVGASGSGKTSLLHAGLLAALAGSLLTCTPGDSPLAELSAGIARATGRPALAPDLLRERPGAVADEVAGLGEAGLTVAVDQLEEIFTLCDDEEERSGFLSALAALAAVHTGSGGRVLVVLALRADFYGQALSYPVLAAALRGRQVVVRPMTTEELRRSVTGPAREASMEVDDGLVPLLLADLSPGGGNGAAHNPGALPLLSHALLTTAERSGGRRLTVADYLATGGIEHAIGNSAERVYGDLGESRQEAARRLFLRLVHLGQDTADTRRRARWAELTGSDGTVPPDVDEALTAFVAERLLTVDSTSVEITHEALLGGWPRLREWTEANRARMLQHRRLADSAFGWQEGGRDTGALSRGGRLALFRELAADATYGAVLSRLEHEFLDASAAQEERAHAADRLRVRRLRRLSAALVIALVAALALGGVAFRQRSQVNIERDQALSRQIAGRGELLRQQDVSLAAGLGVEAYRISPTTEARTLLLEASDTPSAVRLERARGVVQAVPVSSRHVLASAAADGTVRLWDVAGAGPRLLRLIKLPARTAVYAAAFTPDGRQLAAAGQDGEVRRWDVTDPARPVSLGSVAAGAGTLYALAYSPDGRTLAVGGQDGTVRRYQVGTPGTPVGLRPLTGPRKSVQSLAFAPDGRTLAAGSADGGTYLWRPGGSTAPVWASGAARTPEIVFSVCFSPDGTVLAAGSRDGSVRLRRIGPGGLPGPSLTPPTPATSWVNSLAFSPDGHLLAMGSSDSSARLWDMGTGQVSAVLPHPGPVAAVAWDSSQTLVTGAGDGAARLWHLPVPYLPGSGLVASVAYRPDGRVLAVGSGAVRLWDTARHRSLGAALAGPTPANAVAFSPDGDTLAVGYNDGSIRLWGVRDPSRPVPLGGPVQGGGGQVIETLAFRPGGGMLVSGGDDHTIRLWRLSPGRPLSRATELHGPQNYVFSVAFSPDGRTLAVGTRPRPRHLLPNPAGGVAPRRNRHARGAGGRRGPRRLQGGGPEAVRGRAAGGGGAATHDPRGPARGRRGVRQGGRRPSGPRTGQPGPQRRRRERVLRCRSGRPAADLPRAERQLVPS</sequence>
<dbReference type="InterPro" id="IPR036322">
    <property type="entry name" value="WD40_repeat_dom_sf"/>
</dbReference>
<feature type="repeat" description="WD" evidence="3">
    <location>
        <begin position="739"/>
        <end position="770"/>
    </location>
</feature>
<feature type="compositionally biased region" description="Basic residues" evidence="4">
    <location>
        <begin position="1148"/>
        <end position="1160"/>
    </location>
</feature>
<dbReference type="InterPro" id="IPR049052">
    <property type="entry name" value="nSTAND1"/>
</dbReference>
<evidence type="ECO:0000313" key="7">
    <source>
        <dbReference type="EMBL" id="SHN29115.1"/>
    </source>
</evidence>
<dbReference type="Proteomes" id="UP000184111">
    <property type="component" value="Unassembled WGS sequence"/>
</dbReference>
<feature type="repeat" description="WD" evidence="3">
    <location>
        <begin position="837"/>
        <end position="871"/>
    </location>
</feature>
<dbReference type="Pfam" id="PF20703">
    <property type="entry name" value="nSTAND1"/>
    <property type="match status" value="1"/>
</dbReference>
<accession>A0A1M7QE42</accession>
<keyword evidence="1 3" id="KW-0853">WD repeat</keyword>
<protein>
    <submittedName>
        <fullName evidence="7">WD40 repeat</fullName>
    </submittedName>
</protein>
<organism evidence="7 8">
    <name type="scientific">Actinacidiphila paucisporea</name>
    <dbReference type="NCBI Taxonomy" id="310782"/>
    <lineage>
        <taxon>Bacteria</taxon>
        <taxon>Bacillati</taxon>
        <taxon>Actinomycetota</taxon>
        <taxon>Actinomycetes</taxon>
        <taxon>Kitasatosporales</taxon>
        <taxon>Streptomycetaceae</taxon>
        <taxon>Actinacidiphila</taxon>
    </lineage>
</organism>
<proteinExistence type="predicted"/>
<evidence type="ECO:0000256" key="5">
    <source>
        <dbReference type="SAM" id="Phobius"/>
    </source>
</evidence>
<feature type="transmembrane region" description="Helical" evidence="5">
    <location>
        <begin position="521"/>
        <end position="540"/>
    </location>
</feature>
<dbReference type="EMBL" id="FRBI01000033">
    <property type="protein sequence ID" value="SHN29115.1"/>
    <property type="molecule type" value="Genomic_DNA"/>
</dbReference>
<keyword evidence="2" id="KW-0677">Repeat</keyword>
<keyword evidence="5" id="KW-0472">Membrane</keyword>
<dbReference type="SUPFAM" id="SSF52540">
    <property type="entry name" value="P-loop containing nucleoside triphosphate hydrolases"/>
    <property type="match status" value="1"/>
</dbReference>
<dbReference type="InterPro" id="IPR015943">
    <property type="entry name" value="WD40/YVTN_repeat-like_dom_sf"/>
</dbReference>
<feature type="repeat" description="WD" evidence="3">
    <location>
        <begin position="791"/>
        <end position="814"/>
    </location>
</feature>
<evidence type="ECO:0000256" key="3">
    <source>
        <dbReference type="PROSITE-ProRule" id="PRU00221"/>
    </source>
</evidence>
<feature type="compositionally biased region" description="Basic and acidic residues" evidence="4">
    <location>
        <begin position="1168"/>
        <end position="1177"/>
    </location>
</feature>
<dbReference type="Gene3D" id="2.130.10.10">
    <property type="entry name" value="YVTN repeat-like/Quinoprotein amine dehydrogenase"/>
    <property type="match status" value="3"/>
</dbReference>
<evidence type="ECO:0000256" key="2">
    <source>
        <dbReference type="ARBA" id="ARBA00022737"/>
    </source>
</evidence>